<sequence length="328" mass="35888">MNTTDSSHRKGIVGTAESFWLYDSETGFDLTHPATPDAEPLQPRYTIRTTTLPITVHPPHSALVIIDMQNFFLSPQLGRPSDSKGLKAQQQLLKYAIPAARKAGIRIIWCNWGLTDDDMKLMNPATFRAFGFETVPAEDFGRYHEIQPKEAAIDSHGVNEAAPAISKAKVETGGKNPRIYKGLGSDIGDVEIEDGSTVPGGRLLFRNTWNAGLTPELDAAYREGLKANPPDVWMHKDRMSGLWHPKTQCAEFLKKDGIRTLFFTGVNTDQCVGGSLQDAFTTGFDCVLLSDGAATTSPDSSQESIVFNCEKTWGFATTCQRFAEGVGA</sequence>
<organism evidence="4 5">
    <name type="scientific">Cyphellophora attinorum</name>
    <dbReference type="NCBI Taxonomy" id="1664694"/>
    <lineage>
        <taxon>Eukaryota</taxon>
        <taxon>Fungi</taxon>
        <taxon>Dikarya</taxon>
        <taxon>Ascomycota</taxon>
        <taxon>Pezizomycotina</taxon>
        <taxon>Eurotiomycetes</taxon>
        <taxon>Chaetothyriomycetidae</taxon>
        <taxon>Chaetothyriales</taxon>
        <taxon>Cyphellophoraceae</taxon>
        <taxon>Cyphellophora</taxon>
    </lineage>
</organism>
<protein>
    <submittedName>
        <fullName evidence="4">Peroxyureidoacrylate/ureidoacrylate amidohydrolase RutB</fullName>
    </submittedName>
</protein>
<dbReference type="STRING" id="1664694.A0A0N1NY76"/>
<dbReference type="Pfam" id="PF00857">
    <property type="entry name" value="Isochorismatase"/>
    <property type="match status" value="1"/>
</dbReference>
<dbReference type="SUPFAM" id="SSF52499">
    <property type="entry name" value="Isochorismatase-like hydrolases"/>
    <property type="match status" value="1"/>
</dbReference>
<evidence type="ECO:0000256" key="1">
    <source>
        <dbReference type="ARBA" id="ARBA00006336"/>
    </source>
</evidence>
<dbReference type="Proteomes" id="UP000038010">
    <property type="component" value="Unassembled WGS sequence"/>
</dbReference>
<dbReference type="Gene3D" id="3.40.50.850">
    <property type="entry name" value="Isochorismatase-like"/>
    <property type="match status" value="1"/>
</dbReference>
<keyword evidence="5" id="KW-1185">Reference proteome</keyword>
<dbReference type="InterPro" id="IPR036380">
    <property type="entry name" value="Isochorismatase-like_sf"/>
</dbReference>
<name>A0A0N1NY76_9EURO</name>
<dbReference type="PANTHER" id="PTHR43540:SF9">
    <property type="entry name" value="FAMILY HYDROLASE, PUTATIVE (AFU_ORTHOLOGUE AFUA_2G08700)-RELATED"/>
    <property type="match status" value="1"/>
</dbReference>
<evidence type="ECO:0000313" key="5">
    <source>
        <dbReference type="Proteomes" id="UP000038010"/>
    </source>
</evidence>
<accession>A0A0N1NY76</accession>
<comment type="similarity">
    <text evidence="1">Belongs to the isochorismatase family.</text>
</comment>
<dbReference type="GeneID" id="28737199"/>
<comment type="caution">
    <text evidence="4">The sequence shown here is derived from an EMBL/GenBank/DDBJ whole genome shotgun (WGS) entry which is preliminary data.</text>
</comment>
<reference evidence="4 5" key="1">
    <citation type="submission" date="2015-06" db="EMBL/GenBank/DDBJ databases">
        <title>Draft genome of the ant-associated black yeast Phialophora attae CBS 131958.</title>
        <authorList>
            <person name="Moreno L.F."/>
            <person name="Stielow B.J."/>
            <person name="de Hoog S."/>
            <person name="Vicente V.A."/>
            <person name="Weiss V.A."/>
            <person name="de Vries M."/>
            <person name="Cruz L.M."/>
            <person name="Souza E.M."/>
        </authorList>
    </citation>
    <scope>NUCLEOTIDE SEQUENCE [LARGE SCALE GENOMIC DNA]</scope>
    <source>
        <strain evidence="4 5">CBS 131958</strain>
    </source>
</reference>
<dbReference type="VEuPathDB" id="FungiDB:AB675_5131"/>
<proteinExistence type="inferred from homology"/>
<gene>
    <name evidence="4" type="ORF">AB675_5131</name>
</gene>
<dbReference type="RefSeq" id="XP_017999288.1">
    <property type="nucleotide sequence ID" value="XM_018145319.1"/>
</dbReference>
<dbReference type="InterPro" id="IPR050272">
    <property type="entry name" value="Isochorismatase-like_hydrls"/>
</dbReference>
<dbReference type="OrthoDB" id="167809at2759"/>
<feature type="domain" description="Isochorismatase-like" evidence="3">
    <location>
        <begin position="219"/>
        <end position="305"/>
    </location>
</feature>
<dbReference type="AlphaFoldDB" id="A0A0N1NY76"/>
<keyword evidence="2 4" id="KW-0378">Hydrolase</keyword>
<evidence type="ECO:0000256" key="2">
    <source>
        <dbReference type="ARBA" id="ARBA00022801"/>
    </source>
</evidence>
<dbReference type="EMBL" id="LFJN01000015">
    <property type="protein sequence ID" value="KPI39325.1"/>
    <property type="molecule type" value="Genomic_DNA"/>
</dbReference>
<dbReference type="GO" id="GO:0016787">
    <property type="term" value="F:hydrolase activity"/>
    <property type="evidence" value="ECO:0007669"/>
    <property type="project" value="UniProtKB-KW"/>
</dbReference>
<dbReference type="PANTHER" id="PTHR43540">
    <property type="entry name" value="PEROXYUREIDOACRYLATE/UREIDOACRYLATE AMIDOHYDROLASE-RELATED"/>
    <property type="match status" value="1"/>
</dbReference>
<evidence type="ECO:0000313" key="4">
    <source>
        <dbReference type="EMBL" id="KPI39325.1"/>
    </source>
</evidence>
<evidence type="ECO:0000259" key="3">
    <source>
        <dbReference type="Pfam" id="PF00857"/>
    </source>
</evidence>
<dbReference type="InterPro" id="IPR000868">
    <property type="entry name" value="Isochorismatase-like_dom"/>
</dbReference>